<dbReference type="GO" id="GO:0047134">
    <property type="term" value="F:protein-disulfide reductase [NAD(P)H] activity"/>
    <property type="evidence" value="ECO:0007669"/>
    <property type="project" value="UniProtKB-EC"/>
</dbReference>
<dbReference type="EMBL" id="ODYU01006367">
    <property type="protein sequence ID" value="SOQ48155.1"/>
    <property type="molecule type" value="Genomic_DNA"/>
</dbReference>
<keyword evidence="2" id="KW-0677">Repeat</keyword>
<dbReference type="PANTHER" id="PTHR13871:SF96">
    <property type="entry name" value="THIOREDOXIN DOMAIN-CONTAINING PROTEIN"/>
    <property type="match status" value="1"/>
</dbReference>
<name>A0A2H1W4Y0_SPOFR</name>
<evidence type="ECO:0000256" key="7">
    <source>
        <dbReference type="SAM" id="MobiDB-lite"/>
    </source>
</evidence>
<evidence type="ECO:0000256" key="2">
    <source>
        <dbReference type="ARBA" id="ARBA00022737"/>
    </source>
</evidence>
<proteinExistence type="predicted"/>
<feature type="compositionally biased region" description="Polar residues" evidence="7">
    <location>
        <begin position="66"/>
        <end position="80"/>
    </location>
</feature>
<feature type="region of interest" description="Disordered" evidence="7">
    <location>
        <begin position="262"/>
        <end position="318"/>
    </location>
</feature>
<reference evidence="9" key="1">
    <citation type="submission" date="2016-07" db="EMBL/GenBank/DDBJ databases">
        <authorList>
            <person name="Bretaudeau A."/>
        </authorList>
    </citation>
    <scope>NUCLEOTIDE SEQUENCE</scope>
    <source>
        <strain evidence="9">Rice</strain>
        <tissue evidence="9">Whole body</tissue>
    </source>
</reference>
<keyword evidence="4" id="KW-0520">NAD</keyword>
<feature type="compositionally biased region" description="Basic residues" evidence="7">
    <location>
        <begin position="266"/>
        <end position="290"/>
    </location>
</feature>
<dbReference type="InterPro" id="IPR052259">
    <property type="entry name" value="Nucleoredoxin-like"/>
</dbReference>
<feature type="region of interest" description="Disordered" evidence="7">
    <location>
        <begin position="66"/>
        <end position="85"/>
    </location>
</feature>
<dbReference type="AlphaFoldDB" id="A0A2H1W4Y0"/>
<dbReference type="Pfam" id="PF13905">
    <property type="entry name" value="Thioredoxin_8"/>
    <property type="match status" value="1"/>
</dbReference>
<protein>
    <recommendedName>
        <fullName evidence="1">protein-disulfide reductase</fullName>
        <ecNumber evidence="1">1.8.1.8</ecNumber>
    </recommendedName>
</protein>
<evidence type="ECO:0000256" key="1">
    <source>
        <dbReference type="ARBA" id="ARBA00012612"/>
    </source>
</evidence>
<comment type="catalytic activity">
    <reaction evidence="6">
        <text>[protein]-dithiol + NADP(+) = [protein]-disulfide + NADPH + H(+)</text>
        <dbReference type="Rhea" id="RHEA:18753"/>
        <dbReference type="Rhea" id="RHEA-COMP:10593"/>
        <dbReference type="Rhea" id="RHEA-COMP:10594"/>
        <dbReference type="ChEBI" id="CHEBI:15378"/>
        <dbReference type="ChEBI" id="CHEBI:29950"/>
        <dbReference type="ChEBI" id="CHEBI:50058"/>
        <dbReference type="ChEBI" id="CHEBI:57783"/>
        <dbReference type="ChEBI" id="CHEBI:58349"/>
        <dbReference type="EC" id="1.8.1.8"/>
    </reaction>
</comment>
<dbReference type="InterPro" id="IPR012336">
    <property type="entry name" value="Thioredoxin-like_fold"/>
</dbReference>
<evidence type="ECO:0000313" key="9">
    <source>
        <dbReference type="EMBL" id="SOQ48155.1"/>
    </source>
</evidence>
<accession>A0A2H1W4Y0</accession>
<comment type="catalytic activity">
    <reaction evidence="5">
        <text>[protein]-dithiol + NAD(+) = [protein]-disulfide + NADH + H(+)</text>
        <dbReference type="Rhea" id="RHEA:18749"/>
        <dbReference type="Rhea" id="RHEA-COMP:10593"/>
        <dbReference type="Rhea" id="RHEA-COMP:10594"/>
        <dbReference type="ChEBI" id="CHEBI:15378"/>
        <dbReference type="ChEBI" id="CHEBI:29950"/>
        <dbReference type="ChEBI" id="CHEBI:50058"/>
        <dbReference type="ChEBI" id="CHEBI:57540"/>
        <dbReference type="ChEBI" id="CHEBI:57945"/>
        <dbReference type="EC" id="1.8.1.8"/>
    </reaction>
</comment>
<gene>
    <name evidence="9" type="ORF">SFRICE_018736</name>
</gene>
<feature type="region of interest" description="Disordered" evidence="7">
    <location>
        <begin position="1"/>
        <end position="24"/>
    </location>
</feature>
<dbReference type="Gene3D" id="3.40.30.10">
    <property type="entry name" value="Glutaredoxin"/>
    <property type="match status" value="1"/>
</dbReference>
<keyword evidence="3" id="KW-0560">Oxidoreductase</keyword>
<evidence type="ECO:0000256" key="5">
    <source>
        <dbReference type="ARBA" id="ARBA00047388"/>
    </source>
</evidence>
<organism evidence="9">
    <name type="scientific">Spodoptera frugiperda</name>
    <name type="common">Fall armyworm</name>
    <dbReference type="NCBI Taxonomy" id="7108"/>
    <lineage>
        <taxon>Eukaryota</taxon>
        <taxon>Metazoa</taxon>
        <taxon>Ecdysozoa</taxon>
        <taxon>Arthropoda</taxon>
        <taxon>Hexapoda</taxon>
        <taxon>Insecta</taxon>
        <taxon>Pterygota</taxon>
        <taxon>Neoptera</taxon>
        <taxon>Endopterygota</taxon>
        <taxon>Lepidoptera</taxon>
        <taxon>Glossata</taxon>
        <taxon>Ditrysia</taxon>
        <taxon>Noctuoidea</taxon>
        <taxon>Noctuidae</taxon>
        <taxon>Amphipyrinae</taxon>
        <taxon>Spodoptera</taxon>
    </lineage>
</organism>
<evidence type="ECO:0000256" key="4">
    <source>
        <dbReference type="ARBA" id="ARBA00023027"/>
    </source>
</evidence>
<feature type="domain" description="Thioredoxin-like fold" evidence="8">
    <location>
        <begin position="115"/>
        <end position="208"/>
    </location>
</feature>
<dbReference type="PANTHER" id="PTHR13871">
    <property type="entry name" value="THIOREDOXIN"/>
    <property type="match status" value="1"/>
</dbReference>
<evidence type="ECO:0000259" key="8">
    <source>
        <dbReference type="Pfam" id="PF13905"/>
    </source>
</evidence>
<sequence length="318" mass="36483">MYQDTPNPDPPQASPDLKQKNIDTSKLVSKSTYENLYKKLKAYKSISNRDFKNVCKSIVSSKGISGNTLQTQDKQTSTRPDNPENFPPFNWIAEAKIYNHNYLRIPVEWITYGVDIIVLYFSLRDTDRPDNIMEKFYELYENARYVNLPMEVINVPMDDNKQDVCISYDDQANWFTLMFNDPLIITLQYLYGITAVPHLVVIKTDGSVVSSHGISDLDAYGKNALITWMSTSSLIINPKRLSKELQMYGPNWRYLTIGSGGAPKRDYKKKHRKSHTKSRHSSVTKRHGTRSKKEKDQGVPIEKVPSVSASDKKEETKQ</sequence>
<evidence type="ECO:0000256" key="6">
    <source>
        <dbReference type="ARBA" id="ARBA00047804"/>
    </source>
</evidence>
<evidence type="ECO:0000256" key="3">
    <source>
        <dbReference type="ARBA" id="ARBA00023002"/>
    </source>
</evidence>
<dbReference type="EC" id="1.8.1.8" evidence="1"/>